<gene>
    <name evidence="1" type="ORF">ACPOL_3386</name>
</gene>
<dbReference type="AlphaFoldDB" id="A0A2Z5G201"/>
<dbReference type="KEGG" id="abas:ACPOL_3386"/>
<accession>A0A2Z5G201</accession>
<evidence type="ECO:0000313" key="1">
    <source>
        <dbReference type="EMBL" id="AXC12675.1"/>
    </source>
</evidence>
<keyword evidence="2" id="KW-1185">Reference proteome</keyword>
<dbReference type="EMBL" id="CP030840">
    <property type="protein sequence ID" value="AXC12675.1"/>
    <property type="molecule type" value="Genomic_DNA"/>
</dbReference>
<organism evidence="1 2">
    <name type="scientific">Acidisarcina polymorpha</name>
    <dbReference type="NCBI Taxonomy" id="2211140"/>
    <lineage>
        <taxon>Bacteria</taxon>
        <taxon>Pseudomonadati</taxon>
        <taxon>Acidobacteriota</taxon>
        <taxon>Terriglobia</taxon>
        <taxon>Terriglobales</taxon>
        <taxon>Acidobacteriaceae</taxon>
        <taxon>Acidisarcina</taxon>
    </lineage>
</organism>
<protein>
    <submittedName>
        <fullName evidence="1">Uncharacterized protein</fullName>
    </submittedName>
</protein>
<reference evidence="1 2" key="1">
    <citation type="journal article" date="2018" name="Front. Microbiol.">
        <title>Hydrolytic Capabilities as a Key to Environmental Success: Chitinolytic and Cellulolytic Acidobacteria From Acidic Sub-arctic Soils and Boreal Peatlands.</title>
        <authorList>
            <person name="Belova S.E."/>
            <person name="Ravin N.V."/>
            <person name="Pankratov T.A."/>
            <person name="Rakitin A.L."/>
            <person name="Ivanova A.A."/>
            <person name="Beletsky A.V."/>
            <person name="Mardanov A.V."/>
            <person name="Sinninghe Damste J.S."/>
            <person name="Dedysh S.N."/>
        </authorList>
    </citation>
    <scope>NUCLEOTIDE SEQUENCE [LARGE SCALE GENOMIC DNA]</scope>
    <source>
        <strain evidence="1 2">SBC82</strain>
    </source>
</reference>
<name>A0A2Z5G201_9BACT</name>
<dbReference type="Proteomes" id="UP000253606">
    <property type="component" value="Chromosome"/>
</dbReference>
<evidence type="ECO:0000313" key="2">
    <source>
        <dbReference type="Proteomes" id="UP000253606"/>
    </source>
</evidence>
<proteinExistence type="predicted"/>
<sequence length="58" mass="6729">MIQSWDTAYKLGTENDYTNASTWPTDNNMEMTMRHSFHPLENGDLAFRMLMHAYAIAS</sequence>